<evidence type="ECO:0000313" key="24">
    <source>
        <dbReference type="RefSeq" id="XP_018557544.1"/>
    </source>
</evidence>
<evidence type="ECO:0000256" key="9">
    <source>
        <dbReference type="ARBA" id="ARBA00022968"/>
    </source>
</evidence>
<evidence type="ECO:0000256" key="5">
    <source>
        <dbReference type="ARBA" id="ARBA00022676"/>
    </source>
</evidence>
<dbReference type="Proteomes" id="UP000314980">
    <property type="component" value="Unassembled WGS sequence"/>
</dbReference>
<evidence type="ECO:0000256" key="15">
    <source>
        <dbReference type="ARBA" id="ARBA00023211"/>
    </source>
</evidence>
<dbReference type="Pfam" id="PF02709">
    <property type="entry name" value="Glyco_transf_7C"/>
    <property type="match status" value="1"/>
</dbReference>
<evidence type="ECO:0000256" key="11">
    <source>
        <dbReference type="ARBA" id="ARBA00023034"/>
    </source>
</evidence>
<evidence type="ECO:0000256" key="4">
    <source>
        <dbReference type="ARBA" id="ARBA00005735"/>
    </source>
</evidence>
<dbReference type="InterPro" id="IPR027791">
    <property type="entry name" value="Galactosyl_T_C"/>
</dbReference>
<dbReference type="GeneID" id="108900792"/>
<evidence type="ECO:0000256" key="7">
    <source>
        <dbReference type="ARBA" id="ARBA00022692"/>
    </source>
</evidence>
<keyword evidence="12" id="KW-0472">Membrane</keyword>
<dbReference type="Ensembl" id="ENSLCAT00010055534.1">
    <property type="protein sequence ID" value="ENSLCAP00010054126.1"/>
    <property type="gene ID" value="ENSLCAG00010025207.1"/>
</dbReference>
<dbReference type="GeneID" id="108879172"/>
<keyword evidence="8 17" id="KW-0479">Metal-binding</keyword>
<dbReference type="EC" id="2.4.1.-" evidence="17"/>
<accession>A0A4W6DFF0</accession>
<dbReference type="PANTHER" id="PTHR19300:SF5">
    <property type="entry name" value="BETA-1,4-GALACTOSYLTRANSFERASE 1"/>
    <property type="match status" value="1"/>
</dbReference>
<feature type="domain" description="Galactosyltransferase N-terminal" evidence="20">
    <location>
        <begin position="84"/>
        <end position="217"/>
    </location>
</feature>
<evidence type="ECO:0000256" key="12">
    <source>
        <dbReference type="ARBA" id="ARBA00023136"/>
    </source>
</evidence>
<dbReference type="AlphaFoldDB" id="A0A4W6DFF0"/>
<reference evidence="23 24" key="2">
    <citation type="submission" date="2025-04" db="UniProtKB">
        <authorList>
            <consortium name="RefSeq"/>
        </authorList>
    </citation>
    <scope>IDENTIFICATION</scope>
    <source>
        <tissue evidence="23 24">Brain</tissue>
    </source>
</reference>
<dbReference type="GO" id="GO:0008092">
    <property type="term" value="F:cytoskeletal protein binding"/>
    <property type="evidence" value="ECO:0007669"/>
    <property type="project" value="TreeGrafter"/>
</dbReference>
<dbReference type="FunFam" id="3.90.550.10:FF:000028">
    <property type="entry name" value="beta-1,4-galactosyltransferase 1"/>
    <property type="match status" value="1"/>
</dbReference>
<sequence>MLKKLFNALALFAFLSLACYVVFLLYNKNSTITYIIKPYHVANGNNAAFWKIEKYEIETEATNVSQEKTQTTTTTTTRKPLDPCPDNPPNLIGPLAVDFNYTLNLDRVRTDVSSSLQDGGRYKPPDCIAKQKVAIIIPFRNRHEHLKYWMYYLHPILMRQQLDYGVYVINQDGEGVFNRAKLMNVGYAEALKDYNYECFVFSDIDLVPIDDRNLYRCFDNPRHLAVAMDKFNFQLPYNTYFGGVSSLSKDQYLKINGFPNAYWGWGGEDDDIYKRIIFRGMSISRPNLVLGRYKMIKHKRDLHNEANPKNPDKLGKTQWTMDKDGINSLQYTVKEIVRDILYTWITVDIQAPEN</sequence>
<keyword evidence="7" id="KW-0812">Transmembrane</keyword>
<evidence type="ECO:0000256" key="18">
    <source>
        <dbReference type="SAM" id="MobiDB-lite"/>
    </source>
</evidence>
<comment type="function">
    <text evidence="17">Responsible for the synthesis of complex-type N-linked oligosaccharides in many glycoproteins as well as the carbohydrate moieties of glycolipids.</text>
</comment>
<dbReference type="GeneTree" id="ENSGT00940000155244"/>
<dbReference type="GO" id="GO:0032580">
    <property type="term" value="C:Golgi cisterna membrane"/>
    <property type="evidence" value="ECO:0007669"/>
    <property type="project" value="UniProtKB-UniRule"/>
</dbReference>
<keyword evidence="15 17" id="KW-0464">Manganese</keyword>
<dbReference type="GO" id="GO:0006487">
    <property type="term" value="P:protein N-linked glycosylation"/>
    <property type="evidence" value="ECO:0007669"/>
    <property type="project" value="TreeGrafter"/>
</dbReference>
<dbReference type="PROSITE" id="PS51257">
    <property type="entry name" value="PROKAR_LIPOPROTEIN"/>
    <property type="match status" value="1"/>
</dbReference>
<keyword evidence="22" id="KW-1185">Reference proteome</keyword>
<comment type="pathway">
    <text evidence="3 17">Protein modification; protein glycosylation.</text>
</comment>
<evidence type="ECO:0000256" key="10">
    <source>
        <dbReference type="ARBA" id="ARBA00022989"/>
    </source>
</evidence>
<comment type="subcellular location">
    <subcellularLocation>
        <location evidence="2 17">Golgi apparatus membrane</location>
        <topology evidence="2 17">Single-pass type II membrane protein</topology>
    </subcellularLocation>
</comment>
<dbReference type="RefSeq" id="XP_018557544.1">
    <property type="nucleotide sequence ID" value="XM_018702028.2"/>
</dbReference>
<keyword evidence="10" id="KW-1133">Transmembrane helix</keyword>
<dbReference type="SUPFAM" id="SSF53448">
    <property type="entry name" value="Nucleotide-diphospho-sugar transferases"/>
    <property type="match status" value="1"/>
</dbReference>
<dbReference type="InterPro" id="IPR027995">
    <property type="entry name" value="Galactosyl_T_N"/>
</dbReference>
<dbReference type="GO" id="GO:0005975">
    <property type="term" value="P:carbohydrate metabolic process"/>
    <property type="evidence" value="ECO:0007669"/>
    <property type="project" value="InterPro"/>
</dbReference>
<comment type="cofactor">
    <cofactor evidence="1 17">
        <name>Mn(2+)</name>
        <dbReference type="ChEBI" id="CHEBI:29035"/>
    </cofactor>
</comment>
<dbReference type="CDD" id="cd00899">
    <property type="entry name" value="b4GalT"/>
    <property type="match status" value="1"/>
</dbReference>
<dbReference type="PRINTS" id="PR02050">
    <property type="entry name" value="B14GALTRFASE"/>
</dbReference>
<protein>
    <recommendedName>
        <fullName evidence="17">Beta-1,4-galactosyltransferase</fullName>
        <shortName evidence="17">Beta-1,4-GalTase</shortName>
        <ecNumber evidence="17">2.4.1.-</ecNumber>
    </recommendedName>
</protein>
<dbReference type="GO" id="GO:0003831">
    <property type="term" value="F:beta-N-acetylglucosaminylglycopeptide beta-1,4-galactosyltransferase activity"/>
    <property type="evidence" value="ECO:0007669"/>
    <property type="project" value="TreeGrafter"/>
</dbReference>
<dbReference type="InterPro" id="IPR003859">
    <property type="entry name" value="Galactosyl_T"/>
</dbReference>
<dbReference type="Pfam" id="PF13733">
    <property type="entry name" value="Glyco_transf_7N"/>
    <property type="match status" value="1"/>
</dbReference>
<dbReference type="STRING" id="8187.ENSLCAP00010023493"/>
<keyword evidence="14 17" id="KW-0325">Glycoprotein</keyword>
<evidence type="ECO:0000256" key="16">
    <source>
        <dbReference type="ARBA" id="ARBA00049413"/>
    </source>
</evidence>
<keyword evidence="5 17" id="KW-0328">Glycosyltransferase</keyword>
<reference evidence="21" key="3">
    <citation type="submission" date="2025-05" db="UniProtKB">
        <authorList>
            <consortium name="Ensembl"/>
        </authorList>
    </citation>
    <scope>IDENTIFICATION</scope>
</reference>
<name>A0A4W6DFF0_LATCA</name>
<dbReference type="KEGG" id="lcf:108879172"/>
<evidence type="ECO:0000259" key="20">
    <source>
        <dbReference type="Pfam" id="PF13733"/>
    </source>
</evidence>
<evidence type="ECO:0000256" key="8">
    <source>
        <dbReference type="ARBA" id="ARBA00022723"/>
    </source>
</evidence>
<dbReference type="OrthoDB" id="10016069at2759"/>
<evidence type="ECO:0000256" key="1">
    <source>
        <dbReference type="ARBA" id="ARBA00001936"/>
    </source>
</evidence>
<evidence type="ECO:0000256" key="13">
    <source>
        <dbReference type="ARBA" id="ARBA00023157"/>
    </source>
</evidence>
<evidence type="ECO:0000313" key="21">
    <source>
        <dbReference type="Ensembl" id="ENSLCAP00010023493.1"/>
    </source>
</evidence>
<evidence type="ECO:0000313" key="22">
    <source>
        <dbReference type="Proteomes" id="UP000314980"/>
    </source>
</evidence>
<gene>
    <name evidence="21 24" type="primary">LOC108900792</name>
    <name evidence="23" type="synonym">LOC108879172</name>
</gene>
<evidence type="ECO:0000259" key="19">
    <source>
        <dbReference type="Pfam" id="PF02709"/>
    </source>
</evidence>
<feature type="domain" description="Galactosyltransferase C-terminal" evidence="19">
    <location>
        <begin position="222"/>
        <end position="299"/>
    </location>
</feature>
<evidence type="ECO:0000256" key="3">
    <source>
        <dbReference type="ARBA" id="ARBA00004922"/>
    </source>
</evidence>
<keyword evidence="9 17" id="KW-0735">Signal-anchor</keyword>
<dbReference type="KEGG" id="lcf:108900792"/>
<dbReference type="Proteomes" id="UP000694890">
    <property type="component" value="Linkage group LG24"/>
</dbReference>
<keyword evidence="11 17" id="KW-0333">Golgi apparatus</keyword>
<dbReference type="GO" id="GO:0046872">
    <property type="term" value="F:metal ion binding"/>
    <property type="evidence" value="ECO:0007669"/>
    <property type="project" value="UniProtKB-UniRule"/>
</dbReference>
<keyword evidence="13" id="KW-1015">Disulfide bond</keyword>
<evidence type="ECO:0000313" key="23">
    <source>
        <dbReference type="RefSeq" id="XP_018525890.1"/>
    </source>
</evidence>
<evidence type="ECO:0000256" key="2">
    <source>
        <dbReference type="ARBA" id="ARBA00004323"/>
    </source>
</evidence>
<dbReference type="UniPathway" id="UPA00378"/>
<dbReference type="PANTHER" id="PTHR19300">
    <property type="entry name" value="BETA-1,4-GALACTOSYLTRANSFERASE"/>
    <property type="match status" value="1"/>
</dbReference>
<comment type="similarity">
    <text evidence="4 17">Belongs to the glycosyltransferase 7 family.</text>
</comment>
<organism evidence="21 22">
    <name type="scientific">Lates calcarifer</name>
    <name type="common">Barramundi</name>
    <name type="synonym">Holocentrus calcarifer</name>
    <dbReference type="NCBI Taxonomy" id="8187"/>
    <lineage>
        <taxon>Eukaryota</taxon>
        <taxon>Metazoa</taxon>
        <taxon>Chordata</taxon>
        <taxon>Craniata</taxon>
        <taxon>Vertebrata</taxon>
        <taxon>Euteleostomi</taxon>
        <taxon>Actinopterygii</taxon>
        <taxon>Neopterygii</taxon>
        <taxon>Teleostei</taxon>
        <taxon>Neoteleostei</taxon>
        <taxon>Acanthomorphata</taxon>
        <taxon>Carangaria</taxon>
        <taxon>Carangaria incertae sedis</taxon>
        <taxon>Centropomidae</taxon>
        <taxon>Lates</taxon>
    </lineage>
</organism>
<dbReference type="Gene3D" id="3.90.550.10">
    <property type="entry name" value="Spore Coat Polysaccharide Biosynthesis Protein SpsA, Chain A"/>
    <property type="match status" value="1"/>
</dbReference>
<proteinExistence type="inferred from homology"/>
<reference evidence="22" key="1">
    <citation type="submission" date="2015-09" db="EMBL/GenBank/DDBJ databases">
        <authorList>
            <person name="Sai Rama Sridatta P."/>
        </authorList>
    </citation>
    <scope>NUCLEOTIDE SEQUENCE [LARGE SCALE GENOMIC DNA]</scope>
</reference>
<evidence type="ECO:0000256" key="6">
    <source>
        <dbReference type="ARBA" id="ARBA00022679"/>
    </source>
</evidence>
<dbReference type="RefSeq" id="XP_018525890.1">
    <property type="nucleotide sequence ID" value="XM_018670374.2"/>
</dbReference>
<feature type="region of interest" description="Disordered" evidence="18">
    <location>
        <begin position="63"/>
        <end position="84"/>
    </location>
</feature>
<dbReference type="Ensembl" id="ENSLCAT00010024012.1">
    <property type="protein sequence ID" value="ENSLCAP00010023493.1"/>
    <property type="gene ID" value="ENSLCAG00010011036.1"/>
</dbReference>
<evidence type="ECO:0000256" key="14">
    <source>
        <dbReference type="ARBA" id="ARBA00023180"/>
    </source>
</evidence>
<dbReference type="InterPro" id="IPR029044">
    <property type="entry name" value="Nucleotide-diphossugar_trans"/>
</dbReference>
<dbReference type="GO" id="GO:0003945">
    <property type="term" value="F:N-acetyllactosamine synthase activity"/>
    <property type="evidence" value="ECO:0007669"/>
    <property type="project" value="UniProtKB-EC"/>
</dbReference>
<keyword evidence="6 17" id="KW-0808">Transferase</keyword>
<evidence type="ECO:0000256" key="17">
    <source>
        <dbReference type="RuleBase" id="RU368121"/>
    </source>
</evidence>
<dbReference type="GO" id="GO:0000139">
    <property type="term" value="C:Golgi membrane"/>
    <property type="evidence" value="ECO:0007669"/>
    <property type="project" value="UniProtKB-SubCell"/>
</dbReference>
<comment type="catalytic activity">
    <reaction evidence="16">
        <text>N-acetyl-D-glucosamine + UDP-alpha-D-galactose = beta-D-galactosyl-(1-&gt;4)-N-acetyl-D-glucosamine + UDP + H(+)</text>
        <dbReference type="Rhea" id="RHEA:17745"/>
        <dbReference type="ChEBI" id="CHEBI:15378"/>
        <dbReference type="ChEBI" id="CHEBI:58223"/>
        <dbReference type="ChEBI" id="CHEBI:60152"/>
        <dbReference type="ChEBI" id="CHEBI:66914"/>
        <dbReference type="ChEBI" id="CHEBI:506227"/>
        <dbReference type="EC" id="2.4.1.90"/>
    </reaction>
    <physiologicalReaction direction="left-to-right" evidence="16">
        <dbReference type="Rhea" id="RHEA:17746"/>
    </physiologicalReaction>
</comment>